<gene>
    <name evidence="1" type="ORF">EUGRSUZ_A02409</name>
</gene>
<name>A0A059DI55_EUCGR</name>
<proteinExistence type="predicted"/>
<dbReference type="AlphaFoldDB" id="A0A059DI55"/>
<protein>
    <submittedName>
        <fullName evidence="1">Uncharacterized protein</fullName>
    </submittedName>
</protein>
<sequence length="71" mass="8328">MRRVLPPSKIIHFAALIALKKAMREFHYCLHTLSSIAPYLFLLFTVECGDAHYYYSSKAFASHAFNYNFFF</sequence>
<dbReference type="EMBL" id="KK198753">
    <property type="protein sequence ID" value="KCW90257.1"/>
    <property type="molecule type" value="Genomic_DNA"/>
</dbReference>
<dbReference type="Gramene" id="KCW90257">
    <property type="protein sequence ID" value="KCW90257"/>
    <property type="gene ID" value="EUGRSUZ_A02409"/>
</dbReference>
<accession>A0A059DI55</accession>
<evidence type="ECO:0000313" key="1">
    <source>
        <dbReference type="EMBL" id="KCW90257.1"/>
    </source>
</evidence>
<reference evidence="1" key="1">
    <citation type="submission" date="2013-07" db="EMBL/GenBank/DDBJ databases">
        <title>The genome of Eucalyptus grandis.</title>
        <authorList>
            <person name="Schmutz J."/>
            <person name="Hayes R."/>
            <person name="Myburg A."/>
            <person name="Tuskan G."/>
            <person name="Grattapaglia D."/>
            <person name="Rokhsar D.S."/>
        </authorList>
    </citation>
    <scope>NUCLEOTIDE SEQUENCE</scope>
    <source>
        <tissue evidence="1">Leaf extractions</tissue>
    </source>
</reference>
<dbReference type="InParanoid" id="A0A059DI55"/>
<organism evidence="1">
    <name type="scientific">Eucalyptus grandis</name>
    <name type="common">Flooded gum</name>
    <dbReference type="NCBI Taxonomy" id="71139"/>
    <lineage>
        <taxon>Eukaryota</taxon>
        <taxon>Viridiplantae</taxon>
        <taxon>Streptophyta</taxon>
        <taxon>Embryophyta</taxon>
        <taxon>Tracheophyta</taxon>
        <taxon>Spermatophyta</taxon>
        <taxon>Magnoliopsida</taxon>
        <taxon>eudicotyledons</taxon>
        <taxon>Gunneridae</taxon>
        <taxon>Pentapetalae</taxon>
        <taxon>rosids</taxon>
        <taxon>malvids</taxon>
        <taxon>Myrtales</taxon>
        <taxon>Myrtaceae</taxon>
        <taxon>Myrtoideae</taxon>
        <taxon>Eucalypteae</taxon>
        <taxon>Eucalyptus</taxon>
    </lineage>
</organism>